<dbReference type="InterPro" id="IPR027417">
    <property type="entry name" value="P-loop_NTPase"/>
</dbReference>
<dbReference type="PROSITE" id="PS50112">
    <property type="entry name" value="PAS"/>
    <property type="match status" value="1"/>
</dbReference>
<reference evidence="9" key="1">
    <citation type="submission" date="2018-01" db="EMBL/GenBank/DDBJ databases">
        <authorList>
            <person name="Regsiter A."/>
            <person name="William W."/>
        </authorList>
    </citation>
    <scope>NUCLEOTIDE SEQUENCE</scope>
    <source>
        <strain evidence="9">TRIP AH-1</strain>
    </source>
</reference>
<evidence type="ECO:0000313" key="9">
    <source>
        <dbReference type="EMBL" id="SPD71877.1"/>
    </source>
</evidence>
<keyword evidence="5" id="KW-0804">Transcription</keyword>
<evidence type="ECO:0000259" key="6">
    <source>
        <dbReference type="PROSITE" id="PS50045"/>
    </source>
</evidence>
<dbReference type="InterPro" id="IPR058031">
    <property type="entry name" value="AAA_lid_NorR"/>
</dbReference>
<dbReference type="Pfam" id="PF00158">
    <property type="entry name" value="Sigma54_activat"/>
    <property type="match status" value="1"/>
</dbReference>
<dbReference type="GO" id="GO:0006355">
    <property type="term" value="P:regulation of DNA-templated transcription"/>
    <property type="evidence" value="ECO:0007669"/>
    <property type="project" value="InterPro"/>
</dbReference>
<feature type="domain" description="Sigma-54 factor interaction" evidence="6">
    <location>
        <begin position="142"/>
        <end position="371"/>
    </location>
</feature>
<organism evidence="9">
    <name type="scientific">uncultured Desulfobacterium sp</name>
    <dbReference type="NCBI Taxonomy" id="201089"/>
    <lineage>
        <taxon>Bacteria</taxon>
        <taxon>Pseudomonadati</taxon>
        <taxon>Thermodesulfobacteriota</taxon>
        <taxon>Desulfobacteria</taxon>
        <taxon>Desulfobacterales</taxon>
        <taxon>Desulfobacteriaceae</taxon>
        <taxon>Desulfobacterium</taxon>
        <taxon>environmental samples</taxon>
    </lineage>
</organism>
<sequence length="461" mass="51874">MDEDSHYQIPDHVTEIILESISDGVFTVDHQWRITTFNRAAEQITGIHREQAVGKHCWEIFQSNMCEEGCALRRTMKQGKSFIDSSTYIITKEGRRIPVVVSTSLLKDTKGKTLGGVETFRDMSLVEELRKELERRFQISDIVSRNPGMHKIFRILPQVAESDSTVLIQGETGTGKELLARAIHGLSPRRGKPFIAVNCGALPDTLLESEIFGYKKGAFTDAARDKPGFLSTAEEGTILLDEVGDLSAAFQVRLLRVLQDKTYQPLGATKPIKANVRIIAATNRDLADLVEKGLFRQDLFYRINIIRLTLPPLKERREDIPMLVKHFIGRFNRLKGKSVTGISQEALSILMFHDYPGNIRELENIIEHAFVLCPEGEIQIHCLPENLRVSTPRPVMPGSMDAAIKSTETQVILDTLERNSYNQLATARELGIHKSTLFRKIKSLGIDMSGRKGRSGRAQQR</sequence>
<dbReference type="EMBL" id="OJIN01000012">
    <property type="protein sequence ID" value="SPD71877.1"/>
    <property type="molecule type" value="Genomic_DNA"/>
</dbReference>
<dbReference type="Pfam" id="PF13426">
    <property type="entry name" value="PAS_9"/>
    <property type="match status" value="1"/>
</dbReference>
<dbReference type="InterPro" id="IPR002197">
    <property type="entry name" value="HTH_Fis"/>
</dbReference>
<dbReference type="InterPro" id="IPR000014">
    <property type="entry name" value="PAS"/>
</dbReference>
<dbReference type="PROSITE" id="PS00675">
    <property type="entry name" value="SIGMA54_INTERACT_1"/>
    <property type="match status" value="1"/>
</dbReference>
<dbReference type="Gene3D" id="3.30.450.20">
    <property type="entry name" value="PAS domain"/>
    <property type="match status" value="1"/>
</dbReference>
<dbReference type="PROSITE" id="PS50113">
    <property type="entry name" value="PAC"/>
    <property type="match status" value="1"/>
</dbReference>
<dbReference type="AlphaFoldDB" id="A0A445MQX9"/>
<dbReference type="PRINTS" id="PR01590">
    <property type="entry name" value="HTHFIS"/>
</dbReference>
<keyword evidence="2" id="KW-0067">ATP-binding</keyword>
<protein>
    <submittedName>
        <fullName evidence="9">PAS domain S-box protein</fullName>
    </submittedName>
</protein>
<evidence type="ECO:0000259" key="8">
    <source>
        <dbReference type="PROSITE" id="PS50113"/>
    </source>
</evidence>
<dbReference type="PANTHER" id="PTHR32071">
    <property type="entry name" value="TRANSCRIPTIONAL REGULATORY PROTEIN"/>
    <property type="match status" value="1"/>
</dbReference>
<dbReference type="InterPro" id="IPR025662">
    <property type="entry name" value="Sigma_54_int_dom_ATP-bd_1"/>
</dbReference>
<feature type="domain" description="PAS" evidence="7">
    <location>
        <begin position="17"/>
        <end position="55"/>
    </location>
</feature>
<dbReference type="SUPFAM" id="SSF55785">
    <property type="entry name" value="PYP-like sensor domain (PAS domain)"/>
    <property type="match status" value="1"/>
</dbReference>
<dbReference type="PROSITE" id="PS50045">
    <property type="entry name" value="SIGMA54_INTERACT_4"/>
    <property type="match status" value="1"/>
</dbReference>
<name>A0A445MQX9_9BACT</name>
<dbReference type="GO" id="GO:0005524">
    <property type="term" value="F:ATP binding"/>
    <property type="evidence" value="ECO:0007669"/>
    <property type="project" value="UniProtKB-KW"/>
</dbReference>
<evidence type="ECO:0000256" key="5">
    <source>
        <dbReference type="ARBA" id="ARBA00023163"/>
    </source>
</evidence>
<evidence type="ECO:0000256" key="4">
    <source>
        <dbReference type="ARBA" id="ARBA00023125"/>
    </source>
</evidence>
<dbReference type="SMART" id="SM00382">
    <property type="entry name" value="AAA"/>
    <property type="match status" value="1"/>
</dbReference>
<dbReference type="PROSITE" id="PS00688">
    <property type="entry name" value="SIGMA54_INTERACT_3"/>
    <property type="match status" value="1"/>
</dbReference>
<dbReference type="InterPro" id="IPR025943">
    <property type="entry name" value="Sigma_54_int_dom_ATP-bd_2"/>
</dbReference>
<evidence type="ECO:0000256" key="2">
    <source>
        <dbReference type="ARBA" id="ARBA00022840"/>
    </source>
</evidence>
<dbReference type="Gene3D" id="1.10.10.60">
    <property type="entry name" value="Homeodomain-like"/>
    <property type="match status" value="1"/>
</dbReference>
<keyword evidence="1" id="KW-0547">Nucleotide-binding</keyword>
<dbReference type="CDD" id="cd00009">
    <property type="entry name" value="AAA"/>
    <property type="match status" value="1"/>
</dbReference>
<keyword evidence="3" id="KW-0805">Transcription regulation</keyword>
<dbReference type="Gene3D" id="3.40.50.300">
    <property type="entry name" value="P-loop containing nucleotide triphosphate hydrolases"/>
    <property type="match status" value="1"/>
</dbReference>
<gene>
    <name evidence="9" type="ORF">PITCH_A1090004</name>
</gene>
<evidence type="ECO:0000256" key="1">
    <source>
        <dbReference type="ARBA" id="ARBA00022741"/>
    </source>
</evidence>
<dbReference type="Pfam" id="PF25601">
    <property type="entry name" value="AAA_lid_14"/>
    <property type="match status" value="1"/>
</dbReference>
<dbReference type="InterPro" id="IPR035965">
    <property type="entry name" value="PAS-like_dom_sf"/>
</dbReference>
<dbReference type="InterPro" id="IPR002078">
    <property type="entry name" value="Sigma_54_int"/>
</dbReference>
<keyword evidence="4" id="KW-0238">DNA-binding</keyword>
<feature type="domain" description="PAC" evidence="8">
    <location>
        <begin position="83"/>
        <end position="135"/>
    </location>
</feature>
<dbReference type="SUPFAM" id="SSF46689">
    <property type="entry name" value="Homeodomain-like"/>
    <property type="match status" value="1"/>
</dbReference>
<dbReference type="InterPro" id="IPR003593">
    <property type="entry name" value="AAA+_ATPase"/>
</dbReference>
<dbReference type="InterPro" id="IPR025944">
    <property type="entry name" value="Sigma_54_int_dom_CS"/>
</dbReference>
<accession>A0A445MQX9</accession>
<evidence type="ECO:0000259" key="7">
    <source>
        <dbReference type="PROSITE" id="PS50112"/>
    </source>
</evidence>
<dbReference type="Pfam" id="PF02954">
    <property type="entry name" value="HTH_8"/>
    <property type="match status" value="1"/>
</dbReference>
<dbReference type="PROSITE" id="PS00676">
    <property type="entry name" value="SIGMA54_INTERACT_2"/>
    <property type="match status" value="1"/>
</dbReference>
<dbReference type="CDD" id="cd00130">
    <property type="entry name" value="PAS"/>
    <property type="match status" value="1"/>
</dbReference>
<dbReference type="SMART" id="SM00091">
    <property type="entry name" value="PAS"/>
    <property type="match status" value="1"/>
</dbReference>
<proteinExistence type="predicted"/>
<dbReference type="NCBIfam" id="TIGR00229">
    <property type="entry name" value="sensory_box"/>
    <property type="match status" value="1"/>
</dbReference>
<dbReference type="GO" id="GO:0043565">
    <property type="term" value="F:sequence-specific DNA binding"/>
    <property type="evidence" value="ECO:0007669"/>
    <property type="project" value="InterPro"/>
</dbReference>
<dbReference type="FunFam" id="3.40.50.300:FF:000006">
    <property type="entry name" value="DNA-binding transcriptional regulator NtrC"/>
    <property type="match status" value="1"/>
</dbReference>
<dbReference type="Gene3D" id="1.10.8.60">
    <property type="match status" value="1"/>
</dbReference>
<evidence type="ECO:0000256" key="3">
    <source>
        <dbReference type="ARBA" id="ARBA00023015"/>
    </source>
</evidence>
<dbReference type="InterPro" id="IPR009057">
    <property type="entry name" value="Homeodomain-like_sf"/>
</dbReference>
<dbReference type="SUPFAM" id="SSF52540">
    <property type="entry name" value="P-loop containing nucleoside triphosphate hydrolases"/>
    <property type="match status" value="1"/>
</dbReference>
<dbReference type="InterPro" id="IPR000700">
    <property type="entry name" value="PAS-assoc_C"/>
</dbReference>